<feature type="region of interest" description="Disordered" evidence="1">
    <location>
        <begin position="1"/>
        <end position="25"/>
    </location>
</feature>
<reference evidence="2" key="1">
    <citation type="submission" date="2020-07" db="EMBL/GenBank/DDBJ databases">
        <title>Multicomponent nature underlies the extraordinary mechanical properties of spider dragline silk.</title>
        <authorList>
            <person name="Kono N."/>
            <person name="Nakamura H."/>
            <person name="Mori M."/>
            <person name="Yoshida Y."/>
            <person name="Ohtoshi R."/>
            <person name="Malay A.D."/>
            <person name="Moran D.A.P."/>
            <person name="Tomita M."/>
            <person name="Numata K."/>
            <person name="Arakawa K."/>
        </authorList>
    </citation>
    <scope>NUCLEOTIDE SEQUENCE</scope>
</reference>
<evidence type="ECO:0000313" key="3">
    <source>
        <dbReference type="Proteomes" id="UP000887116"/>
    </source>
</evidence>
<organism evidence="2 3">
    <name type="scientific">Trichonephila clavata</name>
    <name type="common">Joro spider</name>
    <name type="synonym">Nephila clavata</name>
    <dbReference type="NCBI Taxonomy" id="2740835"/>
    <lineage>
        <taxon>Eukaryota</taxon>
        <taxon>Metazoa</taxon>
        <taxon>Ecdysozoa</taxon>
        <taxon>Arthropoda</taxon>
        <taxon>Chelicerata</taxon>
        <taxon>Arachnida</taxon>
        <taxon>Araneae</taxon>
        <taxon>Araneomorphae</taxon>
        <taxon>Entelegynae</taxon>
        <taxon>Araneoidea</taxon>
        <taxon>Nephilidae</taxon>
        <taxon>Trichonephila</taxon>
    </lineage>
</organism>
<evidence type="ECO:0000256" key="1">
    <source>
        <dbReference type="SAM" id="MobiDB-lite"/>
    </source>
</evidence>
<keyword evidence="3" id="KW-1185">Reference proteome</keyword>
<feature type="compositionally biased region" description="Basic and acidic residues" evidence="1">
    <location>
        <begin position="1"/>
        <end position="20"/>
    </location>
</feature>
<protein>
    <submittedName>
        <fullName evidence="2">Uncharacterized protein</fullName>
    </submittedName>
</protein>
<dbReference type="AlphaFoldDB" id="A0A8X6FRD9"/>
<proteinExistence type="predicted"/>
<dbReference type="Proteomes" id="UP000887116">
    <property type="component" value="Unassembled WGS sequence"/>
</dbReference>
<dbReference type="EMBL" id="BMAO01013150">
    <property type="protein sequence ID" value="GFQ86682.1"/>
    <property type="molecule type" value="Genomic_DNA"/>
</dbReference>
<evidence type="ECO:0000313" key="2">
    <source>
        <dbReference type="EMBL" id="GFQ86682.1"/>
    </source>
</evidence>
<name>A0A8X6FRD9_TRICU</name>
<sequence length="77" mass="8852">MKNNFDVEKLEKAEGSRERWSSQQGRLANNRAKWVKIGAVRNVKRSEMETLGRPGRSKVSYISTQIINTDVLKGKQF</sequence>
<comment type="caution">
    <text evidence="2">The sequence shown here is derived from an EMBL/GenBank/DDBJ whole genome shotgun (WGS) entry which is preliminary data.</text>
</comment>
<accession>A0A8X6FRD9</accession>
<gene>
    <name evidence="2" type="ORF">TNCT_307321</name>
</gene>